<dbReference type="InterPro" id="IPR051960">
    <property type="entry name" value="eIF2B_gamma"/>
</dbReference>
<name>A0A448ZPE0_9STRA</name>
<evidence type="ECO:0000256" key="7">
    <source>
        <dbReference type="ARBA" id="ARBA00044229"/>
    </source>
</evidence>
<comment type="subunit">
    <text evidence="8">Component of the translation initiation factor 2B (eIF2B) complex which is a heterodecamer of two sets of five different subunits: alpha, beta, gamma, delta and epsilon. Subunits alpha, beta and delta comprise a regulatory subcomplex and subunits epsilon and gamma comprise a catalytic subcomplex. Within the complex, the hexameric regulatory complex resides at the center, with the two heterodimeric catalytic subcomplexes bound on opposite sides.</text>
</comment>
<comment type="subcellular location">
    <subcellularLocation>
        <location evidence="1">Cytoplasm</location>
        <location evidence="1">Cytosol</location>
    </subcellularLocation>
</comment>
<evidence type="ECO:0000313" key="11">
    <source>
        <dbReference type="Proteomes" id="UP000291116"/>
    </source>
</evidence>
<comment type="similarity">
    <text evidence="2">Belongs to the eIF-2B gamma/epsilon subunits family.</text>
</comment>
<evidence type="ECO:0000256" key="6">
    <source>
        <dbReference type="ARBA" id="ARBA00044196"/>
    </source>
</evidence>
<keyword evidence="5" id="KW-0648">Protein biosynthesis</keyword>
<dbReference type="GO" id="GO:0005829">
    <property type="term" value="C:cytosol"/>
    <property type="evidence" value="ECO:0007669"/>
    <property type="project" value="UniProtKB-SubCell"/>
</dbReference>
<feature type="compositionally biased region" description="Low complexity" evidence="9">
    <location>
        <begin position="232"/>
        <end position="243"/>
    </location>
</feature>
<reference evidence="10 11" key="1">
    <citation type="submission" date="2019-01" db="EMBL/GenBank/DDBJ databases">
        <authorList>
            <person name="Ferrante I. M."/>
        </authorList>
    </citation>
    <scope>NUCLEOTIDE SEQUENCE [LARGE SCALE GENOMIC DNA]</scope>
    <source>
        <strain evidence="10 11">B856</strain>
    </source>
</reference>
<evidence type="ECO:0000256" key="2">
    <source>
        <dbReference type="ARBA" id="ARBA00007878"/>
    </source>
</evidence>
<sequence>MTPPFFNTHARACAVVLASSKGGSLLPMTKDRPKHLLPVAGLPSIVRLLESMSAFSQIVIAVEEGDNKTLPTLLGTDSNTDKAVASLVEGPPEQQSLVRTASNNDACPALCWELKSELKRGQRIHLVKLSENCNGSIDALRTIEETKLIHPETRLVVFPGDLVILKKDTKFFDALIRPASADVACTAMLVDVLEQDEHGLPIKESAKTKKGGLSRDEEVIEYIGLSFPPNRSSTSSWLSRSSSGGNKPSLPRIVLKKLKKDVEVDEHNTGATPKLVIPKSRLRGSNGGEQLVIRTEWSDVHVYSLAPWVRQLIVERAKNFKSFSSIQEGLVPLLISRQYRGKQATFGKSVLASLQTKQSGDDNGGVMASSESDSEDPATTSAAGAENIAANKGSGSAESTSSTTNNEDSENGENSNKAAKSSGLPKAAMDNEPYSVLAVVLP</sequence>
<organism evidence="10 11">
    <name type="scientific">Pseudo-nitzschia multistriata</name>
    <dbReference type="NCBI Taxonomy" id="183589"/>
    <lineage>
        <taxon>Eukaryota</taxon>
        <taxon>Sar</taxon>
        <taxon>Stramenopiles</taxon>
        <taxon>Ochrophyta</taxon>
        <taxon>Bacillariophyta</taxon>
        <taxon>Bacillariophyceae</taxon>
        <taxon>Bacillariophycidae</taxon>
        <taxon>Bacillariales</taxon>
        <taxon>Bacillariaceae</taxon>
        <taxon>Pseudo-nitzschia</taxon>
    </lineage>
</organism>
<evidence type="ECO:0000313" key="10">
    <source>
        <dbReference type="EMBL" id="VEU43899.1"/>
    </source>
</evidence>
<dbReference type="GO" id="GO:0003743">
    <property type="term" value="F:translation initiation factor activity"/>
    <property type="evidence" value="ECO:0007669"/>
    <property type="project" value="UniProtKB-KW"/>
</dbReference>
<dbReference type="PANTHER" id="PTHR45989:SF1">
    <property type="entry name" value="TRANSLATION INITIATION FACTOR EIF-2B SUBUNIT GAMMA"/>
    <property type="match status" value="1"/>
</dbReference>
<evidence type="ECO:0000256" key="5">
    <source>
        <dbReference type="ARBA" id="ARBA00022917"/>
    </source>
</evidence>
<dbReference type="EMBL" id="CAACVS010000597">
    <property type="protein sequence ID" value="VEU43899.1"/>
    <property type="molecule type" value="Genomic_DNA"/>
</dbReference>
<protein>
    <recommendedName>
        <fullName evidence="6">Translation initiation factor eIF2B subunit gamma</fullName>
    </recommendedName>
    <alternativeName>
        <fullName evidence="7">eIF2B GDP-GTP exchange factor subunit gamma</fullName>
    </alternativeName>
</protein>
<evidence type="ECO:0000256" key="4">
    <source>
        <dbReference type="ARBA" id="ARBA00022540"/>
    </source>
</evidence>
<dbReference type="InterPro" id="IPR029044">
    <property type="entry name" value="Nucleotide-diphossugar_trans"/>
</dbReference>
<dbReference type="Proteomes" id="UP000291116">
    <property type="component" value="Unassembled WGS sequence"/>
</dbReference>
<keyword evidence="3" id="KW-0963">Cytoplasm</keyword>
<proteinExistence type="inferred from homology"/>
<feature type="non-terminal residue" evidence="10">
    <location>
        <position position="442"/>
    </location>
</feature>
<evidence type="ECO:0000256" key="9">
    <source>
        <dbReference type="SAM" id="MobiDB-lite"/>
    </source>
</evidence>
<keyword evidence="11" id="KW-1185">Reference proteome</keyword>
<evidence type="ECO:0000256" key="8">
    <source>
        <dbReference type="ARBA" id="ARBA00046432"/>
    </source>
</evidence>
<dbReference type="GO" id="GO:0002183">
    <property type="term" value="P:cytoplasmic translational initiation"/>
    <property type="evidence" value="ECO:0007669"/>
    <property type="project" value="TreeGrafter"/>
</dbReference>
<gene>
    <name evidence="10" type="ORF">PSNMU_V1.4_AUG-EV-PASAV3_0109520</name>
</gene>
<accession>A0A448ZPE0</accession>
<dbReference type="PANTHER" id="PTHR45989">
    <property type="entry name" value="TRANSLATION INITIATION FACTOR EIF-2B SUBUNIT GAMMA"/>
    <property type="match status" value="1"/>
</dbReference>
<keyword evidence="4" id="KW-0396">Initiation factor</keyword>
<dbReference type="GO" id="GO:0005851">
    <property type="term" value="C:eukaryotic translation initiation factor 2B complex"/>
    <property type="evidence" value="ECO:0007669"/>
    <property type="project" value="TreeGrafter"/>
</dbReference>
<dbReference type="GO" id="GO:0005085">
    <property type="term" value="F:guanyl-nucleotide exchange factor activity"/>
    <property type="evidence" value="ECO:0007669"/>
    <property type="project" value="TreeGrafter"/>
</dbReference>
<dbReference type="AlphaFoldDB" id="A0A448ZPE0"/>
<dbReference type="OrthoDB" id="10250549at2759"/>
<dbReference type="Gene3D" id="3.90.550.10">
    <property type="entry name" value="Spore Coat Polysaccharide Biosynthesis Protein SpsA, Chain A"/>
    <property type="match status" value="1"/>
</dbReference>
<feature type="region of interest" description="Disordered" evidence="9">
    <location>
        <begin position="356"/>
        <end position="442"/>
    </location>
</feature>
<feature type="region of interest" description="Disordered" evidence="9">
    <location>
        <begin position="229"/>
        <end position="250"/>
    </location>
</feature>
<evidence type="ECO:0000256" key="1">
    <source>
        <dbReference type="ARBA" id="ARBA00004514"/>
    </source>
</evidence>
<evidence type="ECO:0000256" key="3">
    <source>
        <dbReference type="ARBA" id="ARBA00022490"/>
    </source>
</evidence>
<dbReference type="SUPFAM" id="SSF53448">
    <property type="entry name" value="Nucleotide-diphospho-sugar transferases"/>
    <property type="match status" value="1"/>
</dbReference>
<feature type="compositionally biased region" description="Low complexity" evidence="9">
    <location>
        <begin position="393"/>
        <end position="416"/>
    </location>
</feature>